<dbReference type="InterPro" id="IPR051317">
    <property type="entry name" value="Gfo/Idh/MocA_oxidoreduct"/>
</dbReference>
<dbReference type="InterPro" id="IPR055170">
    <property type="entry name" value="GFO_IDH_MocA-like_dom"/>
</dbReference>
<dbReference type="InterPro" id="IPR000683">
    <property type="entry name" value="Gfo/Idh/MocA-like_OxRdtase_N"/>
</dbReference>
<organism evidence="3">
    <name type="scientific">freshwater metagenome</name>
    <dbReference type="NCBI Taxonomy" id="449393"/>
    <lineage>
        <taxon>unclassified sequences</taxon>
        <taxon>metagenomes</taxon>
        <taxon>ecological metagenomes</taxon>
    </lineage>
</organism>
<protein>
    <submittedName>
        <fullName evidence="3">Unannotated protein</fullName>
    </submittedName>
</protein>
<dbReference type="PANTHER" id="PTHR43708:SF8">
    <property type="entry name" value="OXIDOREDUCTASE"/>
    <property type="match status" value="1"/>
</dbReference>
<evidence type="ECO:0000259" key="2">
    <source>
        <dbReference type="Pfam" id="PF22725"/>
    </source>
</evidence>
<dbReference type="EMBL" id="CAEZSK010000033">
    <property type="protein sequence ID" value="CAB4536533.1"/>
    <property type="molecule type" value="Genomic_DNA"/>
</dbReference>
<dbReference type="InterPro" id="IPR036291">
    <property type="entry name" value="NAD(P)-bd_dom_sf"/>
</dbReference>
<dbReference type="SUPFAM" id="SSF51735">
    <property type="entry name" value="NAD(P)-binding Rossmann-fold domains"/>
    <property type="match status" value="1"/>
</dbReference>
<reference evidence="3" key="1">
    <citation type="submission" date="2020-05" db="EMBL/GenBank/DDBJ databases">
        <authorList>
            <person name="Chiriac C."/>
            <person name="Salcher M."/>
            <person name="Ghai R."/>
            <person name="Kavagutti S V."/>
        </authorList>
    </citation>
    <scope>NUCLEOTIDE SEQUENCE</scope>
</reference>
<name>A0A6J6BDR4_9ZZZZ</name>
<dbReference type="Gene3D" id="3.30.360.10">
    <property type="entry name" value="Dihydrodipicolinate Reductase, domain 2"/>
    <property type="match status" value="1"/>
</dbReference>
<accession>A0A6J6BDR4</accession>
<evidence type="ECO:0000259" key="1">
    <source>
        <dbReference type="Pfam" id="PF01408"/>
    </source>
</evidence>
<dbReference type="AlphaFoldDB" id="A0A6J6BDR4"/>
<dbReference type="GO" id="GO:0000166">
    <property type="term" value="F:nucleotide binding"/>
    <property type="evidence" value="ECO:0007669"/>
    <property type="project" value="InterPro"/>
</dbReference>
<proteinExistence type="predicted"/>
<feature type="domain" description="GFO/IDH/MocA-like oxidoreductase" evidence="2">
    <location>
        <begin position="132"/>
        <end position="253"/>
    </location>
</feature>
<dbReference type="PANTHER" id="PTHR43708">
    <property type="entry name" value="CONSERVED EXPRESSED OXIDOREDUCTASE (EUROFUNG)"/>
    <property type="match status" value="1"/>
</dbReference>
<dbReference type="Pfam" id="PF01408">
    <property type="entry name" value="GFO_IDH_MocA"/>
    <property type="match status" value="1"/>
</dbReference>
<dbReference type="Pfam" id="PF22725">
    <property type="entry name" value="GFO_IDH_MocA_C3"/>
    <property type="match status" value="1"/>
</dbReference>
<sequence length="344" mass="38206">MTREKYRYALIGCGFFAQNHLHAWSQNPDVELVATCDVDIEKAKAAAETFGGTAYSSAEELFANEKLDFVDIATTPPTHKIMVELAAKNGVAAICQKPLAWDMEDAKAMVKAMSDKHLPFMVHENFRFQTPMRKIKEIIDSGAIGRPFFGRICFRTAHDVYSAQSWLVESERMIIVDVAVHLFDLARYFIGEPKTIFTSAHRVNPIIKGEDSATILMHMEDATCIVDASYETRSDHNTYPQTFVIIEGTGGAITLSADYHLQVVSGASVTNEVVEIPDHGWTSQPWNGIQDSVVNVNKHWIDCLRNAKTPETSGEDTLKLLDITLGAYESINTGQVFTVGSLLK</sequence>
<dbReference type="Gene3D" id="3.40.50.720">
    <property type="entry name" value="NAD(P)-binding Rossmann-like Domain"/>
    <property type="match status" value="1"/>
</dbReference>
<feature type="domain" description="Gfo/Idh/MocA-like oxidoreductase N-terminal" evidence="1">
    <location>
        <begin position="7"/>
        <end position="122"/>
    </location>
</feature>
<gene>
    <name evidence="3" type="ORF">UFOPK1419_00385</name>
</gene>
<dbReference type="SUPFAM" id="SSF55347">
    <property type="entry name" value="Glyceraldehyde-3-phosphate dehydrogenase-like, C-terminal domain"/>
    <property type="match status" value="1"/>
</dbReference>
<evidence type="ECO:0000313" key="3">
    <source>
        <dbReference type="EMBL" id="CAB4536533.1"/>
    </source>
</evidence>